<dbReference type="Pfam" id="PF04500">
    <property type="entry name" value="FLYWCH"/>
    <property type="match status" value="1"/>
</dbReference>
<keyword evidence="2" id="KW-0863">Zinc-finger</keyword>
<evidence type="ECO:0000256" key="1">
    <source>
        <dbReference type="ARBA" id="ARBA00022723"/>
    </source>
</evidence>
<feature type="domain" description="MULE transposase" evidence="5">
    <location>
        <begin position="188"/>
        <end position="278"/>
    </location>
</feature>
<evidence type="ECO:0008006" key="8">
    <source>
        <dbReference type="Google" id="ProtNLM"/>
    </source>
</evidence>
<dbReference type="RefSeq" id="XP_030832552.1">
    <property type="nucleotide sequence ID" value="XM_030976692.1"/>
</dbReference>
<keyword evidence="3" id="KW-0862">Zinc</keyword>
<reference evidence="7" key="1">
    <citation type="submission" date="2015-02" db="EMBL/GenBank/DDBJ databases">
        <title>Genome sequencing for Strongylocentrotus purpuratus.</title>
        <authorList>
            <person name="Murali S."/>
            <person name="Liu Y."/>
            <person name="Vee V."/>
            <person name="English A."/>
            <person name="Wang M."/>
            <person name="Skinner E."/>
            <person name="Han Y."/>
            <person name="Muzny D.M."/>
            <person name="Worley K.C."/>
            <person name="Gibbs R.A."/>
        </authorList>
    </citation>
    <scope>NUCLEOTIDE SEQUENCE</scope>
</reference>
<evidence type="ECO:0000313" key="7">
    <source>
        <dbReference type="Proteomes" id="UP000007110"/>
    </source>
</evidence>
<dbReference type="OMA" id="EGHAYVK"/>
<dbReference type="PANTHER" id="PTHR47160">
    <property type="entry name" value="PUTATIVE-RELATED"/>
    <property type="match status" value="1"/>
</dbReference>
<dbReference type="PANTHER" id="PTHR47160:SF8">
    <property type="entry name" value="MULE TRANSPOSASE DOMAIN-CONTAINING PROTEIN"/>
    <property type="match status" value="1"/>
</dbReference>
<proteinExistence type="predicted"/>
<dbReference type="Gene3D" id="2.20.25.240">
    <property type="match status" value="1"/>
</dbReference>
<dbReference type="OrthoDB" id="93990at2759"/>
<name>A0A7M7N879_STRPU</name>
<dbReference type="InterPro" id="IPR007588">
    <property type="entry name" value="Znf_FLYWCH"/>
</dbReference>
<feature type="domain" description="FLYWCH-type" evidence="4">
    <location>
        <begin position="4"/>
        <end position="66"/>
    </location>
</feature>
<evidence type="ECO:0000259" key="4">
    <source>
        <dbReference type="Pfam" id="PF04500"/>
    </source>
</evidence>
<dbReference type="KEGG" id="spu:105446019"/>
<accession>A0A7M7N879</accession>
<dbReference type="Proteomes" id="UP000007110">
    <property type="component" value="Unassembled WGS sequence"/>
</dbReference>
<dbReference type="AlphaFoldDB" id="A0A7M7N879"/>
<dbReference type="GeneID" id="105446019"/>
<evidence type="ECO:0000259" key="5">
    <source>
        <dbReference type="Pfam" id="PF10551"/>
    </source>
</evidence>
<dbReference type="EnsemblMetazoa" id="XM_030976692">
    <property type="protein sequence ID" value="XP_030832552"/>
    <property type="gene ID" value="LOC105446019"/>
</dbReference>
<sequence>MEVLENNRGGIKISFEGHAYVKKRTHLDGKVRWQCERQRSKACSGAITTNGPPQYGGVMAATPHNHEPDQDRTRVIAARAGLKRTARDVNSGPTTEIVANALMVAHPEIRGQLGQLSALRRDVQRQRRAAYPAEPESKETLEIPDEWTLTGDVEGQRFLLYDSGPGQDRLILFATDSQLRRLAVASTWYMDGTFSRAPAIFTQVYCIRAEVDEGAVSCVYALMSGKTRALYIRLFNALMEALIDRGHDAHAPRTIVTDFEEAARSAVQFCLGNAVQLHGCFFPSHPTNLEEGS</sequence>
<keyword evidence="1" id="KW-0479">Metal-binding</keyword>
<evidence type="ECO:0000256" key="2">
    <source>
        <dbReference type="ARBA" id="ARBA00022771"/>
    </source>
</evidence>
<dbReference type="InParanoid" id="A0A7M7N879"/>
<evidence type="ECO:0000313" key="6">
    <source>
        <dbReference type="EnsemblMetazoa" id="XP_030832552"/>
    </source>
</evidence>
<dbReference type="Pfam" id="PF10551">
    <property type="entry name" value="MULE"/>
    <property type="match status" value="1"/>
</dbReference>
<dbReference type="InterPro" id="IPR018289">
    <property type="entry name" value="MULE_transposase_dom"/>
</dbReference>
<protein>
    <recommendedName>
        <fullName evidence="8">FLYWCH-type domain-containing protein</fullName>
    </recommendedName>
</protein>
<dbReference type="GO" id="GO:0008270">
    <property type="term" value="F:zinc ion binding"/>
    <property type="evidence" value="ECO:0007669"/>
    <property type="project" value="UniProtKB-KW"/>
</dbReference>
<organism evidence="6 7">
    <name type="scientific">Strongylocentrotus purpuratus</name>
    <name type="common">Purple sea urchin</name>
    <dbReference type="NCBI Taxonomy" id="7668"/>
    <lineage>
        <taxon>Eukaryota</taxon>
        <taxon>Metazoa</taxon>
        <taxon>Echinodermata</taxon>
        <taxon>Eleutherozoa</taxon>
        <taxon>Echinozoa</taxon>
        <taxon>Echinoidea</taxon>
        <taxon>Euechinoidea</taxon>
        <taxon>Echinacea</taxon>
        <taxon>Camarodonta</taxon>
        <taxon>Echinidea</taxon>
        <taxon>Strongylocentrotidae</taxon>
        <taxon>Strongylocentrotus</taxon>
    </lineage>
</organism>
<reference evidence="6" key="2">
    <citation type="submission" date="2021-01" db="UniProtKB">
        <authorList>
            <consortium name="EnsemblMetazoa"/>
        </authorList>
    </citation>
    <scope>IDENTIFICATION</scope>
</reference>
<evidence type="ECO:0000256" key="3">
    <source>
        <dbReference type="ARBA" id="ARBA00022833"/>
    </source>
</evidence>
<keyword evidence="7" id="KW-1185">Reference proteome</keyword>